<feature type="region of interest" description="Disordered" evidence="3">
    <location>
        <begin position="467"/>
        <end position="488"/>
    </location>
</feature>
<evidence type="ECO:0000256" key="2">
    <source>
        <dbReference type="ARBA" id="ARBA00022801"/>
    </source>
</evidence>
<sequence length="600" mass="65972">MTQVDFKVEFDANVSIKVKGLPDSSPTCNYDMGVPGLWKCLIDAAEVQDFLQLTVQQGFKNGGPCEPILMGVDASIWMYQVDRAITYTNARAGPNPQLRALFYRLAALLELPIRVVFVFDGPARPIIKRNTRVNTNGHWLTAQFQALIRDFGYHSHTAPAEADAELGRLASEQIIDIVETTDSDVFVFGAPAVVYTPRKKTDGNNVTIYTAENLFITPSVGLTRGGTLVIALFSGGDHHKGIPGCGIATAHAIARGTLGDRLLYEAQRSPVLTPRFLEFLIVWVKEVIQEFADDPHGLLGRKHKAIAATIEATPAFPYVDVIFAYVHPITSWTSNYTVPDYASWGLARPNLTSIARSCQLQFGWGAATIAAKFSKLLYSGIAIQSLLKPYNLHALLEAHIEFGLSTDDDFPRSSKCLRAPSLCVKAGLNDASAFPAPTVMIKWIPAAIIDYALPDLISRSKTVKAKAPKSRSKVQGRPLPAGEPVAGPSRVPGHCQDFIDLTTPEPEEDIEAEGETIPDDAELEEDTETPGGFDITKLQENLLEASKGVTNETDKEYKRLMQWCLKFLRGNKLIKESDKFFTNTPNKLVPLCICAWIMHE</sequence>
<name>A0AAD7GIU5_MYCRO</name>
<dbReference type="PANTHER" id="PTHR11081:SF75">
    <property type="entry name" value="ENDONUCLEASE, PUTATIVE (AFU_ORTHOLOGUE AFUA_3G13260)-RELATED"/>
    <property type="match status" value="1"/>
</dbReference>
<dbReference type="Proteomes" id="UP001221757">
    <property type="component" value="Unassembled WGS sequence"/>
</dbReference>
<keyword evidence="2" id="KW-0378">Hydrolase</keyword>
<evidence type="ECO:0000256" key="3">
    <source>
        <dbReference type="SAM" id="MobiDB-lite"/>
    </source>
</evidence>
<organism evidence="6 7">
    <name type="scientific">Mycena rosella</name>
    <name type="common">Pink bonnet</name>
    <name type="synonym">Agaricus rosellus</name>
    <dbReference type="NCBI Taxonomy" id="1033263"/>
    <lineage>
        <taxon>Eukaryota</taxon>
        <taxon>Fungi</taxon>
        <taxon>Dikarya</taxon>
        <taxon>Basidiomycota</taxon>
        <taxon>Agaricomycotina</taxon>
        <taxon>Agaricomycetes</taxon>
        <taxon>Agaricomycetidae</taxon>
        <taxon>Agaricales</taxon>
        <taxon>Marasmiineae</taxon>
        <taxon>Mycenaceae</taxon>
        <taxon>Mycena</taxon>
    </lineage>
</organism>
<dbReference type="InterPro" id="IPR006085">
    <property type="entry name" value="XPG_DNA_repair_N"/>
</dbReference>
<dbReference type="AlphaFoldDB" id="A0AAD7GIU5"/>
<feature type="compositionally biased region" description="Acidic residues" evidence="3">
    <location>
        <begin position="506"/>
        <end position="528"/>
    </location>
</feature>
<protein>
    <submittedName>
        <fullName evidence="6">PIN domain-like protein</fullName>
    </submittedName>
</protein>
<dbReference type="Pfam" id="PF00867">
    <property type="entry name" value="XPG_I"/>
    <property type="match status" value="1"/>
</dbReference>
<dbReference type="GO" id="GO:0017108">
    <property type="term" value="F:5'-flap endonuclease activity"/>
    <property type="evidence" value="ECO:0007669"/>
    <property type="project" value="TreeGrafter"/>
</dbReference>
<dbReference type="SMART" id="SM00485">
    <property type="entry name" value="XPGN"/>
    <property type="match status" value="1"/>
</dbReference>
<evidence type="ECO:0000313" key="7">
    <source>
        <dbReference type="Proteomes" id="UP001221757"/>
    </source>
</evidence>
<reference evidence="6" key="1">
    <citation type="submission" date="2023-03" db="EMBL/GenBank/DDBJ databases">
        <title>Massive genome expansion in bonnet fungi (Mycena s.s.) driven by repeated elements and novel gene families across ecological guilds.</title>
        <authorList>
            <consortium name="Lawrence Berkeley National Laboratory"/>
            <person name="Harder C.B."/>
            <person name="Miyauchi S."/>
            <person name="Viragh M."/>
            <person name="Kuo A."/>
            <person name="Thoen E."/>
            <person name="Andreopoulos B."/>
            <person name="Lu D."/>
            <person name="Skrede I."/>
            <person name="Drula E."/>
            <person name="Henrissat B."/>
            <person name="Morin E."/>
            <person name="Kohler A."/>
            <person name="Barry K."/>
            <person name="LaButti K."/>
            <person name="Morin E."/>
            <person name="Salamov A."/>
            <person name="Lipzen A."/>
            <person name="Mereny Z."/>
            <person name="Hegedus B."/>
            <person name="Baldrian P."/>
            <person name="Stursova M."/>
            <person name="Weitz H."/>
            <person name="Taylor A."/>
            <person name="Grigoriev I.V."/>
            <person name="Nagy L.G."/>
            <person name="Martin F."/>
            <person name="Kauserud H."/>
        </authorList>
    </citation>
    <scope>NUCLEOTIDE SEQUENCE</scope>
    <source>
        <strain evidence="6">CBHHK067</strain>
    </source>
</reference>
<dbReference type="InterPro" id="IPR029060">
    <property type="entry name" value="PIN-like_dom_sf"/>
</dbReference>
<proteinExistence type="predicted"/>
<dbReference type="InterPro" id="IPR036279">
    <property type="entry name" value="5-3_exonuclease_C_sf"/>
</dbReference>
<feature type="region of interest" description="Disordered" evidence="3">
    <location>
        <begin position="506"/>
        <end position="532"/>
    </location>
</feature>
<keyword evidence="1" id="KW-0540">Nuclease</keyword>
<evidence type="ECO:0000256" key="1">
    <source>
        <dbReference type="ARBA" id="ARBA00022722"/>
    </source>
</evidence>
<dbReference type="Gene3D" id="3.40.50.1010">
    <property type="entry name" value="5'-nuclease"/>
    <property type="match status" value="2"/>
</dbReference>
<comment type="caution">
    <text evidence="6">The sequence shown here is derived from an EMBL/GenBank/DDBJ whole genome shotgun (WGS) entry which is preliminary data.</text>
</comment>
<dbReference type="PRINTS" id="PR00853">
    <property type="entry name" value="XPGRADSUPER"/>
</dbReference>
<evidence type="ECO:0000259" key="4">
    <source>
        <dbReference type="SMART" id="SM00484"/>
    </source>
</evidence>
<feature type="domain" description="XPG N-terminal" evidence="5">
    <location>
        <begin position="32"/>
        <end position="146"/>
    </location>
</feature>
<evidence type="ECO:0000259" key="5">
    <source>
        <dbReference type="SMART" id="SM00485"/>
    </source>
</evidence>
<dbReference type="EMBL" id="JARKIE010000032">
    <property type="protein sequence ID" value="KAJ7697007.1"/>
    <property type="molecule type" value="Genomic_DNA"/>
</dbReference>
<dbReference type="SMART" id="SM00484">
    <property type="entry name" value="XPGI"/>
    <property type="match status" value="1"/>
</dbReference>
<dbReference type="InterPro" id="IPR006086">
    <property type="entry name" value="XPG-I_dom"/>
</dbReference>
<dbReference type="GO" id="GO:0006281">
    <property type="term" value="P:DNA repair"/>
    <property type="evidence" value="ECO:0007669"/>
    <property type="project" value="UniProtKB-ARBA"/>
</dbReference>
<dbReference type="InterPro" id="IPR006084">
    <property type="entry name" value="XPG/Rad2"/>
</dbReference>
<gene>
    <name evidence="6" type="ORF">B0H17DRAFT_1197738</name>
</gene>
<dbReference type="Pfam" id="PF00752">
    <property type="entry name" value="XPG_N"/>
    <property type="match status" value="1"/>
</dbReference>
<dbReference type="SUPFAM" id="SSF47807">
    <property type="entry name" value="5' to 3' exonuclease, C-terminal subdomain"/>
    <property type="match status" value="1"/>
</dbReference>
<dbReference type="SUPFAM" id="SSF88723">
    <property type="entry name" value="PIN domain-like"/>
    <property type="match status" value="1"/>
</dbReference>
<evidence type="ECO:0000313" key="6">
    <source>
        <dbReference type="EMBL" id="KAJ7697007.1"/>
    </source>
</evidence>
<feature type="domain" description="XPG-I" evidence="4">
    <location>
        <begin position="149"/>
        <end position="222"/>
    </location>
</feature>
<dbReference type="CDD" id="cd09870">
    <property type="entry name" value="PIN_YEN1"/>
    <property type="match status" value="1"/>
</dbReference>
<accession>A0AAD7GIU5</accession>
<dbReference type="PANTHER" id="PTHR11081">
    <property type="entry name" value="FLAP ENDONUCLEASE FAMILY MEMBER"/>
    <property type="match status" value="1"/>
</dbReference>
<keyword evidence="7" id="KW-1185">Reference proteome</keyword>